<evidence type="ECO:0000256" key="1">
    <source>
        <dbReference type="SAM" id="Phobius"/>
    </source>
</evidence>
<organism evidence="3">
    <name type="scientific">Grosmannia clavigera (strain kw1407 / UAMH 11150)</name>
    <name type="common">Blue stain fungus</name>
    <name type="synonym">Graphiocladiella clavigera</name>
    <dbReference type="NCBI Taxonomy" id="655863"/>
    <lineage>
        <taxon>Eukaryota</taxon>
        <taxon>Fungi</taxon>
        <taxon>Dikarya</taxon>
        <taxon>Ascomycota</taxon>
        <taxon>Pezizomycotina</taxon>
        <taxon>Sordariomycetes</taxon>
        <taxon>Sordariomycetidae</taxon>
        <taxon>Ophiostomatales</taxon>
        <taxon>Ophiostomataceae</taxon>
        <taxon>Leptographium</taxon>
    </lineage>
</organism>
<dbReference type="EMBL" id="GL629788">
    <property type="protein sequence ID" value="EFX01823.1"/>
    <property type="molecule type" value="Genomic_DNA"/>
</dbReference>
<accession>F0XL27</accession>
<gene>
    <name evidence="2" type="ORF">CMQ_8289</name>
</gene>
<evidence type="ECO:0000313" key="2">
    <source>
        <dbReference type="EMBL" id="EFX01823.1"/>
    </source>
</evidence>
<keyword evidence="1" id="KW-1133">Transmembrane helix</keyword>
<reference evidence="2 3" key="1">
    <citation type="journal article" date="2011" name="Proc. Natl. Acad. Sci. U.S.A.">
        <title>Genome and transcriptome analyses of the mountain pine beetle-fungal symbiont Grosmannia clavigera, a lodgepole pine pathogen.</title>
        <authorList>
            <person name="DiGuistini S."/>
            <person name="Wang Y."/>
            <person name="Liao N.Y."/>
            <person name="Taylor G."/>
            <person name="Tanguay P."/>
            <person name="Feau N."/>
            <person name="Henrissat B."/>
            <person name="Chan S.K."/>
            <person name="Hesse-Orce U."/>
            <person name="Alamouti S.M."/>
            <person name="Tsui C.K.M."/>
            <person name="Docking R.T."/>
            <person name="Levasseur A."/>
            <person name="Haridas S."/>
            <person name="Robertson G."/>
            <person name="Birol I."/>
            <person name="Holt R.A."/>
            <person name="Marra M.A."/>
            <person name="Hamelin R.C."/>
            <person name="Hirst M."/>
            <person name="Jones S.J.M."/>
            <person name="Bohlmann J."/>
            <person name="Breuil C."/>
        </authorList>
    </citation>
    <scope>NUCLEOTIDE SEQUENCE [LARGE SCALE GENOMIC DNA]</scope>
    <source>
        <strain evidence="3">kw1407 / UAMH 11150</strain>
    </source>
</reference>
<dbReference type="InParanoid" id="F0XL27"/>
<feature type="transmembrane region" description="Helical" evidence="1">
    <location>
        <begin position="298"/>
        <end position="317"/>
    </location>
</feature>
<evidence type="ECO:0000313" key="3">
    <source>
        <dbReference type="Proteomes" id="UP000007796"/>
    </source>
</evidence>
<sequence length="363" mass="40045">MDTGKNALFRGDPRLPGYLVTDTVNKTVDISVSGATIRIPEAIYKITAYQRSILEQHVVSYLTQLSLACVDVKWPAWFQDLVQAGILGSDHRLPTYCQRFYRQGIFPAFKGERPMNLTDVVVLRCLTFSKVTSEVSTKLERIDCSWMLGHLDFPSTEFEVIRHKGTPLESLQAVGPASLVAPGRCRMKAIPKRDPVVYKVYKNGVVTVRHSVLGHLEFTTSVKAMKDCVTKAVIVEGVENKTAVNPVSSFGHQASVELGDGIEVNGPVQQPSLPVTQESQNDKAVTLRWTTYATKGPIVLALFAAALSFGITVMLGSMKVALVPLLRVAAGQIWETIRWVVKMSARKSLGSLDLVVQRQMLLF</sequence>
<proteinExistence type="predicted"/>
<dbReference type="RefSeq" id="XP_014171305.1">
    <property type="nucleotide sequence ID" value="XM_014315830.1"/>
</dbReference>
<keyword evidence="3" id="KW-1185">Reference proteome</keyword>
<keyword evidence="1" id="KW-0472">Membrane</keyword>
<name>F0XL27_GROCL</name>
<dbReference type="AlphaFoldDB" id="F0XL27"/>
<keyword evidence="1" id="KW-0812">Transmembrane</keyword>
<dbReference type="HOGENOM" id="CLU_763024_0_0_1"/>
<dbReference type="GeneID" id="25981927"/>
<protein>
    <submittedName>
        <fullName evidence="2">Uncharacterized protein</fullName>
    </submittedName>
</protein>
<dbReference type="Proteomes" id="UP000007796">
    <property type="component" value="Unassembled WGS sequence"/>
</dbReference>